<keyword evidence="1" id="KW-0004">4Fe-4S</keyword>
<dbReference type="GO" id="GO:0006281">
    <property type="term" value="P:DNA repair"/>
    <property type="evidence" value="ECO:0007669"/>
    <property type="project" value="UniProtKB-KW"/>
</dbReference>
<evidence type="ECO:0000256" key="8">
    <source>
        <dbReference type="ARBA" id="ARBA00023004"/>
    </source>
</evidence>
<dbReference type="SMART" id="SM00491">
    <property type="entry name" value="HELICc2"/>
    <property type="match status" value="1"/>
</dbReference>
<dbReference type="GO" id="GO:0003677">
    <property type="term" value="F:DNA binding"/>
    <property type="evidence" value="ECO:0007669"/>
    <property type="project" value="UniProtKB-KW"/>
</dbReference>
<dbReference type="Pfam" id="PF13307">
    <property type="entry name" value="Helicase_C_2"/>
    <property type="match status" value="1"/>
</dbReference>
<evidence type="ECO:0000256" key="4">
    <source>
        <dbReference type="ARBA" id="ARBA00022763"/>
    </source>
</evidence>
<keyword evidence="5" id="KW-0378">Hydrolase</keyword>
<evidence type="ECO:0000313" key="15">
    <source>
        <dbReference type="EMBL" id="EFU73714.1"/>
    </source>
</evidence>
<dbReference type="GO" id="GO:0051539">
    <property type="term" value="F:4 iron, 4 sulfur cluster binding"/>
    <property type="evidence" value="ECO:0007669"/>
    <property type="project" value="UniProtKB-KW"/>
</dbReference>
<dbReference type="InterPro" id="IPR014013">
    <property type="entry name" value="Helic_SF1/SF2_ATP-bd_DinG/Rad3"/>
</dbReference>
<gene>
    <name evidence="15" type="primary">dnaQ</name>
    <name evidence="15" type="ORF">HMPREF9088_1440</name>
</gene>
<keyword evidence="8" id="KW-0408">Iron</keyword>
<keyword evidence="7" id="KW-0067">ATP-binding</keyword>
<keyword evidence="6" id="KW-0347">Helicase</keyword>
<dbReference type="Gene3D" id="3.40.50.300">
    <property type="entry name" value="P-loop containing nucleotide triphosphate hydrolases"/>
    <property type="match status" value="2"/>
</dbReference>
<evidence type="ECO:0000256" key="9">
    <source>
        <dbReference type="ARBA" id="ARBA00023014"/>
    </source>
</evidence>
<dbReference type="InterPro" id="IPR011545">
    <property type="entry name" value="DEAD/DEAH_box_helicase_dom"/>
</dbReference>
<reference evidence="15 16" key="1">
    <citation type="submission" date="2010-12" db="EMBL/GenBank/DDBJ databases">
        <authorList>
            <person name="Muzny D."/>
            <person name="Qin X."/>
            <person name="Deng J."/>
            <person name="Jiang H."/>
            <person name="Liu Y."/>
            <person name="Qu J."/>
            <person name="Song X.-Z."/>
            <person name="Zhang L."/>
            <person name="Thornton R."/>
            <person name="Coyle M."/>
            <person name="Francisco L."/>
            <person name="Jackson L."/>
            <person name="Javaid M."/>
            <person name="Korchina V."/>
            <person name="Kovar C."/>
            <person name="Mata R."/>
            <person name="Mathew T."/>
            <person name="Ngo R."/>
            <person name="Nguyen L."/>
            <person name="Nguyen N."/>
            <person name="Okwuonu G."/>
            <person name="Ongeri F."/>
            <person name="Pham C."/>
            <person name="Simmons D."/>
            <person name="Wilczek-Boney K."/>
            <person name="Hale W."/>
            <person name="Jakkamsetti A."/>
            <person name="Pham P."/>
            <person name="Ruth R."/>
            <person name="San Lucas F."/>
            <person name="Warren J."/>
            <person name="Zhang J."/>
            <person name="Zhao Z."/>
            <person name="Zhou C."/>
            <person name="Zhu D."/>
            <person name="Lee S."/>
            <person name="Bess C."/>
            <person name="Blankenburg K."/>
            <person name="Forbes L."/>
            <person name="Fu Q."/>
            <person name="Gubbala S."/>
            <person name="Hirani K."/>
            <person name="Jayaseelan J.C."/>
            <person name="Lara F."/>
            <person name="Munidasa M."/>
            <person name="Palculict T."/>
            <person name="Patil S."/>
            <person name="Pu L.-L."/>
            <person name="Saada N."/>
            <person name="Tang L."/>
            <person name="Weissenberger G."/>
            <person name="Zhu Y."/>
            <person name="Hemphill L."/>
            <person name="Shang Y."/>
            <person name="Youmans B."/>
            <person name="Ayvaz T."/>
            <person name="Ross M."/>
            <person name="Santibanez J."/>
            <person name="Aqrawi P."/>
            <person name="Gross S."/>
            <person name="Joshi V."/>
            <person name="Fowler G."/>
            <person name="Nazareth L."/>
            <person name="Reid J."/>
            <person name="Worley K."/>
            <person name="Petrosino J."/>
            <person name="Highlander S."/>
            <person name="Gibbs R."/>
        </authorList>
    </citation>
    <scope>NUCLEOTIDE SEQUENCE [LARGE SCALE GENOMIC DNA]</scope>
    <source>
        <strain evidence="16">DSM 15952 / CCUG 50447 / LMG 22039 / TP 1.5</strain>
    </source>
</reference>
<dbReference type="GO" id="GO:0003678">
    <property type="term" value="F:DNA helicase activity"/>
    <property type="evidence" value="ECO:0007669"/>
    <property type="project" value="InterPro"/>
</dbReference>
<evidence type="ECO:0000256" key="7">
    <source>
        <dbReference type="ARBA" id="ARBA00022840"/>
    </source>
</evidence>
<dbReference type="PANTHER" id="PTHR11472:SF34">
    <property type="entry name" value="REGULATOR OF TELOMERE ELONGATION HELICASE 1"/>
    <property type="match status" value="1"/>
</dbReference>
<dbReference type="InterPro" id="IPR010614">
    <property type="entry name" value="RAD3-like_helicase_DEAD"/>
</dbReference>
<dbReference type="SUPFAM" id="SSF52540">
    <property type="entry name" value="P-loop containing nucleoside triphosphate hydrolases"/>
    <property type="match status" value="2"/>
</dbReference>
<dbReference type="GO" id="GO:0016818">
    <property type="term" value="F:hydrolase activity, acting on acid anhydrides, in phosphorus-containing anhydrides"/>
    <property type="evidence" value="ECO:0007669"/>
    <property type="project" value="InterPro"/>
</dbReference>
<keyword evidence="2" id="KW-0479">Metal-binding</keyword>
<dbReference type="EMBL" id="AEPV01000060">
    <property type="protein sequence ID" value="EFU73714.1"/>
    <property type="molecule type" value="Genomic_DNA"/>
</dbReference>
<dbReference type="GO" id="GO:0005524">
    <property type="term" value="F:ATP binding"/>
    <property type="evidence" value="ECO:0007669"/>
    <property type="project" value="UniProtKB-KW"/>
</dbReference>
<dbReference type="GO" id="GO:0046872">
    <property type="term" value="F:metal ion binding"/>
    <property type="evidence" value="ECO:0007669"/>
    <property type="project" value="UniProtKB-KW"/>
</dbReference>
<dbReference type="eggNOG" id="COG1199">
    <property type="taxonomic scope" value="Bacteria"/>
</dbReference>
<evidence type="ECO:0000256" key="10">
    <source>
        <dbReference type="ARBA" id="ARBA00023125"/>
    </source>
</evidence>
<evidence type="ECO:0000256" key="6">
    <source>
        <dbReference type="ARBA" id="ARBA00022806"/>
    </source>
</evidence>
<dbReference type="InterPro" id="IPR027417">
    <property type="entry name" value="P-loop_NTPase"/>
</dbReference>
<name>E6LGF0_ENTI1</name>
<keyword evidence="11" id="KW-0234">DNA repair</keyword>
<evidence type="ECO:0000256" key="1">
    <source>
        <dbReference type="ARBA" id="ARBA00022485"/>
    </source>
</evidence>
<dbReference type="InterPro" id="IPR045028">
    <property type="entry name" value="DinG/Rad3-like"/>
</dbReference>
<sequence length="786" mass="91010">MPQEKIAVRKLVEFVLKKGSIDNRTVSLHTAQEGAAIHRKLQKQATEPEYQKEVALSYEAVIEKDHLLVEGRADGLFRAEEDWVIDEIKTSEVPFESLTEETLALYFAQAMVYAYIYAKEAHVSQMRIRLSYYQTTEKKLTQQTKTYQLDELTNFFEQLVKEYHRWLVFKRTWRKHRNKSIKELTFPHGSFRPGQRALSAVVYKTMKAKRTLFCEAPTGTGKTMATLFPTLKSLGEEEEDHLFYLTAKTITRQVAEDAMEHLRQAGLKSKSVTLTAKEKICFLDKQTCNPVDCRFANGYYDRLNEALWDSLHHEDTFTREVIERYAQKHEICPFEFSLDISLWCDVIIGDYNYAFDPNVYLRRFFDESNDQNLVLIDEAHNLVQRSKEMFTAAIDSASFEQILNNSTNDVKLKKTTTKLINELDTIAQYLHDTGKKEHYQKAKSDTIDNLLLHWTGQVKEQLAKQANQSTDEQLLETYFAALRYLKISELYDHHFETAVIVSDTDTIKVTLVCLDPAPLLEMRLKQTQGAALFSASFQPLDYYQTVLGGDEESMRFRTQSPFQEKQQHVMIQAGIETVYRKRDQTLPHLTEALATFVQPRVGNYLIFFSSYAYLQQSLTAFRQAYPTIQVMVQEENMSEEDRSHFLTAFQAAPTKTLVGFCVLGGVFSEGIDLKGTRLIGTAIVGVGLPQMNQKQERLRLYFEDQEKDGFDYAYRLPGMNKVIQAGGRVIRDEKDYGVILLIDSRYRQPAYRQLLPQHWQPASIRYDNQSIKKDLRQFWASVDNIL</sequence>
<evidence type="ECO:0000256" key="12">
    <source>
        <dbReference type="ARBA" id="ARBA00023235"/>
    </source>
</evidence>
<protein>
    <submittedName>
        <fullName evidence="15">DEAD2 domain protein</fullName>
    </submittedName>
</protein>
<dbReference type="RefSeq" id="WP_007208453.1">
    <property type="nucleotide sequence ID" value="NZ_GL622241.1"/>
</dbReference>
<proteinExistence type="inferred from homology"/>
<evidence type="ECO:0000256" key="5">
    <source>
        <dbReference type="ARBA" id="ARBA00022801"/>
    </source>
</evidence>
<dbReference type="OrthoDB" id="9765586at2"/>
<keyword evidence="3" id="KW-0547">Nucleotide-binding</keyword>
<dbReference type="Pfam" id="PF00270">
    <property type="entry name" value="DEAD"/>
    <property type="match status" value="1"/>
</dbReference>
<evidence type="ECO:0000256" key="11">
    <source>
        <dbReference type="ARBA" id="ARBA00023204"/>
    </source>
</evidence>
<dbReference type="Gene3D" id="1.10.275.30">
    <property type="match status" value="1"/>
</dbReference>
<comment type="caution">
    <text evidence="15">The sequence shown here is derived from an EMBL/GenBank/DDBJ whole genome shotgun (WGS) entry which is preliminary data.</text>
</comment>
<dbReference type="Gene3D" id="3.90.320.10">
    <property type="match status" value="1"/>
</dbReference>
<comment type="similarity">
    <text evidence="13">Belongs to the helicase family. DinG subfamily.</text>
</comment>
<keyword evidence="16" id="KW-1185">Reference proteome</keyword>
<dbReference type="Pfam" id="PF06733">
    <property type="entry name" value="DEAD_2"/>
    <property type="match status" value="1"/>
</dbReference>
<dbReference type="InterPro" id="IPR006554">
    <property type="entry name" value="Helicase-like_DEXD_c2"/>
</dbReference>
<evidence type="ECO:0000256" key="2">
    <source>
        <dbReference type="ARBA" id="ARBA00022723"/>
    </source>
</evidence>
<keyword evidence="12" id="KW-0413">Isomerase</keyword>
<dbReference type="HOGENOM" id="CLU_006515_7_0_9"/>
<dbReference type="PATRIC" id="fig|888064.11.peg.404"/>
<dbReference type="SMART" id="SM00488">
    <property type="entry name" value="DEXDc2"/>
    <property type="match status" value="1"/>
</dbReference>
<dbReference type="Proteomes" id="UP000010296">
    <property type="component" value="Unassembled WGS sequence"/>
</dbReference>
<dbReference type="PANTHER" id="PTHR11472">
    <property type="entry name" value="DNA REPAIR DEAD HELICASE RAD3/XP-D SUBFAMILY MEMBER"/>
    <property type="match status" value="1"/>
</dbReference>
<accession>E6LGF0</accession>
<feature type="domain" description="Helicase ATP-binding" evidence="14">
    <location>
        <begin position="181"/>
        <end position="423"/>
    </location>
</feature>
<dbReference type="AlphaFoldDB" id="E6LGF0"/>
<dbReference type="STRING" id="888064.HMPREF9088_1440"/>
<dbReference type="PROSITE" id="PS51193">
    <property type="entry name" value="HELICASE_ATP_BIND_2"/>
    <property type="match status" value="1"/>
</dbReference>
<dbReference type="InterPro" id="IPR006555">
    <property type="entry name" value="ATP-dep_Helicase_C"/>
</dbReference>
<evidence type="ECO:0000256" key="3">
    <source>
        <dbReference type="ARBA" id="ARBA00022741"/>
    </source>
</evidence>
<keyword evidence="9" id="KW-0411">Iron-sulfur</keyword>
<keyword evidence="10" id="KW-0238">DNA-binding</keyword>
<dbReference type="InterPro" id="IPR011604">
    <property type="entry name" value="PDDEXK-like_dom_sf"/>
</dbReference>
<evidence type="ECO:0000256" key="13">
    <source>
        <dbReference type="ARBA" id="ARBA00038058"/>
    </source>
</evidence>
<evidence type="ECO:0000259" key="14">
    <source>
        <dbReference type="PROSITE" id="PS51193"/>
    </source>
</evidence>
<keyword evidence="4" id="KW-0227">DNA damage</keyword>
<organism evidence="15 16">
    <name type="scientific">Enterococcus italicus (strain DSM 15952 / CCUG 50447 / LMG 22039 / TP 1.5)</name>
    <dbReference type="NCBI Taxonomy" id="888064"/>
    <lineage>
        <taxon>Bacteria</taxon>
        <taxon>Bacillati</taxon>
        <taxon>Bacillota</taxon>
        <taxon>Bacilli</taxon>
        <taxon>Lactobacillales</taxon>
        <taxon>Enterococcaceae</taxon>
        <taxon>Enterococcus</taxon>
    </lineage>
</organism>
<evidence type="ECO:0000313" key="16">
    <source>
        <dbReference type="Proteomes" id="UP000010296"/>
    </source>
</evidence>